<feature type="domain" description="N-acetyltransferase" evidence="1">
    <location>
        <begin position="12"/>
        <end position="171"/>
    </location>
</feature>
<dbReference type="AlphaFoldDB" id="A0A2W7K8W8"/>
<gene>
    <name evidence="2" type="ORF">LX95_00359</name>
</gene>
<name>A0A2W7K8W8_9FLAO</name>
<evidence type="ECO:0000313" key="2">
    <source>
        <dbReference type="EMBL" id="PZW44030.1"/>
    </source>
</evidence>
<dbReference type="InterPro" id="IPR051531">
    <property type="entry name" value="N-acetyltransferase"/>
</dbReference>
<organism evidence="2 3">
    <name type="scientific">Mesonia algae</name>
    <dbReference type="NCBI Taxonomy" id="213248"/>
    <lineage>
        <taxon>Bacteria</taxon>
        <taxon>Pseudomonadati</taxon>
        <taxon>Bacteroidota</taxon>
        <taxon>Flavobacteriia</taxon>
        <taxon>Flavobacteriales</taxon>
        <taxon>Flavobacteriaceae</taxon>
        <taxon>Mesonia</taxon>
    </lineage>
</organism>
<evidence type="ECO:0000313" key="3">
    <source>
        <dbReference type="Proteomes" id="UP000249542"/>
    </source>
</evidence>
<protein>
    <submittedName>
        <fullName evidence="2">Ribosomal-protein-alanine N-acetyltransferase</fullName>
    </submittedName>
</protein>
<dbReference type="PROSITE" id="PS51186">
    <property type="entry name" value="GNAT"/>
    <property type="match status" value="1"/>
</dbReference>
<proteinExistence type="predicted"/>
<sequence length="171" mass="19808">MKEFCVLNTTRLNLRALSIKDWEEIAYLRSDMTVNKYVSRPSARNQKEALAFIYKIQKGIRKKELLYWSISLKENPKMIGSICLWHFSEDKTTAEVGYDLATNQQGKGIMNEALKAVINYALQDLQLIKIEAFTHYENSKSLSLLERNSFVLNPNRKDKGNENNIILELNC</sequence>
<dbReference type="PANTHER" id="PTHR43792">
    <property type="entry name" value="GNAT FAMILY, PUTATIVE (AFU_ORTHOLOGUE AFUA_3G00765)-RELATED-RELATED"/>
    <property type="match status" value="1"/>
</dbReference>
<accession>A0A2W7K8W8</accession>
<comment type="caution">
    <text evidence="2">The sequence shown here is derived from an EMBL/GenBank/DDBJ whole genome shotgun (WGS) entry which is preliminary data.</text>
</comment>
<dbReference type="SUPFAM" id="SSF55729">
    <property type="entry name" value="Acyl-CoA N-acyltransferases (Nat)"/>
    <property type="match status" value="1"/>
</dbReference>
<keyword evidence="2" id="KW-0808">Transferase</keyword>
<dbReference type="InterPro" id="IPR000182">
    <property type="entry name" value="GNAT_dom"/>
</dbReference>
<dbReference type="Proteomes" id="UP000249542">
    <property type="component" value="Unassembled WGS sequence"/>
</dbReference>
<dbReference type="Pfam" id="PF13302">
    <property type="entry name" value="Acetyltransf_3"/>
    <property type="match status" value="1"/>
</dbReference>
<dbReference type="InterPro" id="IPR016181">
    <property type="entry name" value="Acyl_CoA_acyltransferase"/>
</dbReference>
<dbReference type="EMBL" id="QKYV01000001">
    <property type="protein sequence ID" value="PZW44030.1"/>
    <property type="molecule type" value="Genomic_DNA"/>
</dbReference>
<dbReference type="Gene3D" id="3.40.630.30">
    <property type="match status" value="1"/>
</dbReference>
<reference evidence="2 3" key="1">
    <citation type="submission" date="2018-06" db="EMBL/GenBank/DDBJ databases">
        <title>Genomic Encyclopedia of Archaeal and Bacterial Type Strains, Phase II (KMG-II): from individual species to whole genera.</title>
        <authorList>
            <person name="Goeker M."/>
        </authorList>
    </citation>
    <scope>NUCLEOTIDE SEQUENCE [LARGE SCALE GENOMIC DNA]</scope>
    <source>
        <strain evidence="2 3">DSM 15361</strain>
    </source>
</reference>
<evidence type="ECO:0000259" key="1">
    <source>
        <dbReference type="PROSITE" id="PS51186"/>
    </source>
</evidence>
<dbReference type="RefSeq" id="WP_111539704.1">
    <property type="nucleotide sequence ID" value="NZ_QKYV01000001.1"/>
</dbReference>
<dbReference type="GO" id="GO:0016747">
    <property type="term" value="F:acyltransferase activity, transferring groups other than amino-acyl groups"/>
    <property type="evidence" value="ECO:0007669"/>
    <property type="project" value="InterPro"/>
</dbReference>
<keyword evidence="3" id="KW-1185">Reference proteome</keyword>